<keyword evidence="4" id="KW-1185">Reference proteome</keyword>
<dbReference type="PANTHER" id="PTHR46349:SF4">
    <property type="entry name" value="CINGULIN"/>
    <property type="match status" value="1"/>
</dbReference>
<evidence type="ECO:0000256" key="2">
    <source>
        <dbReference type="SAM" id="MobiDB-lite"/>
    </source>
</evidence>
<dbReference type="Proteomes" id="UP000824540">
    <property type="component" value="Unassembled WGS sequence"/>
</dbReference>
<evidence type="ECO:0000313" key="3">
    <source>
        <dbReference type="EMBL" id="KAG9345384.1"/>
    </source>
</evidence>
<feature type="compositionally biased region" description="Polar residues" evidence="2">
    <location>
        <begin position="860"/>
        <end position="872"/>
    </location>
</feature>
<gene>
    <name evidence="3" type="ORF">JZ751_009931</name>
</gene>
<feature type="region of interest" description="Disordered" evidence="2">
    <location>
        <begin position="1"/>
        <end position="27"/>
    </location>
</feature>
<feature type="compositionally biased region" description="Acidic residues" evidence="2">
    <location>
        <begin position="940"/>
        <end position="949"/>
    </location>
</feature>
<protein>
    <recommendedName>
        <fullName evidence="5">Cingulin</fullName>
    </recommendedName>
</protein>
<dbReference type="GO" id="GO:0005923">
    <property type="term" value="C:bicellular tight junction"/>
    <property type="evidence" value="ECO:0007669"/>
    <property type="project" value="TreeGrafter"/>
</dbReference>
<feature type="region of interest" description="Disordered" evidence="2">
    <location>
        <begin position="49"/>
        <end position="302"/>
    </location>
</feature>
<feature type="non-terminal residue" evidence="3">
    <location>
        <position position="969"/>
    </location>
</feature>
<keyword evidence="1" id="KW-0175">Coiled coil</keyword>
<feature type="compositionally biased region" description="Low complexity" evidence="2">
    <location>
        <begin position="274"/>
        <end position="302"/>
    </location>
</feature>
<name>A0A8T2NZ02_9TELE</name>
<feature type="compositionally biased region" description="Polar residues" evidence="2">
    <location>
        <begin position="648"/>
        <end position="660"/>
    </location>
</feature>
<accession>A0A8T2NZ02</accession>
<feature type="compositionally biased region" description="Basic and acidic residues" evidence="2">
    <location>
        <begin position="251"/>
        <end position="268"/>
    </location>
</feature>
<feature type="compositionally biased region" description="Gly residues" evidence="2">
    <location>
        <begin position="129"/>
        <end position="145"/>
    </location>
</feature>
<sequence>IRFIKDLHDTGGGGPRGSSKGANSHSKYGVAVRVQGIAGQPYVVLKEGEKGDSYGVQLKPDPRSYASSLQAYNSLPRRRDEGGAPGMQVGAEGEVGSLRRARSQGSLLERERETGEDFSEQLRRPPGDGRSGSYGNLDGGVGIGGGERERGSVREPLTTTESRGGRGPWGGPYQEGVNGSLGGDRGRDGGGGRYASMESFPDPPPPVSSMEEPPEVVDTNSLAPINRLISKFDGGSSGGQTRGRSGARGRLNSEERKRSRSLDARDNAPEMSASPSLPSSTSNPYSSPPSSTTSSYSSLGRNSGSVARVAALPAHTTASDWSAGSFVARETQPVSQIEAPASEGASEAWRAEKRDLERRLTDLQSALDMERKLEDQLSGLQEELRKESDNRAQSDTLQTELMSARAELAEAAVLRQRQEETLRQRERELTALKGALKDEVATHDREIETLREQYSQDMERLRSSMEQVSQSQQHIEAERQRVNSSMRTMQQQLEDCREEGSHWREQFQLLQARLEKEEFEEELKELQERLTTMKCQIPDPNQTNTLKQDLQNCRVDLKLAQSELEKLKVDFDKRGMEIISLKKSNQEREAELKYETDRLKDQSRKDKEDLVKAQEKVKQLPDKAVLQELQAELEQARGEASRWHESLANMQSSASQSLETEQALEEQNRSLRQQLEEARRSSIRLGQEQEELSRRLEEREHEREALRRSLTELEEQKRKLDRALDKANKELDKELLTNRLKHLEGELESQRGSHTDRSREIRSLEDKVKHLELELDEERNSVELLTDRMTRSRDQYVPLALLFHCAPPPEANRVSASQIDQLRSELMQEKSSKQDLELDKNALERQMKELKSRMADMEGQSRSSAGVSQLQSKALKRQVDESEGEVERLEGLRRKAQREVEEQLEQKEALQTRVTALEAELKRKVQQSRRPALDSSALSSEEEDDEEGFYDPSSITSILTESNLQTSSC</sequence>
<dbReference type="PANTHER" id="PTHR46349">
    <property type="entry name" value="CINGULIN-LIKE PROTEIN 1-RELATED"/>
    <property type="match status" value="1"/>
</dbReference>
<reference evidence="3" key="1">
    <citation type="thesis" date="2021" institute="BYU ScholarsArchive" country="Provo, UT, USA">
        <title>Applications of and Algorithms for Genome Assembly and Genomic Analyses with an Emphasis on Marine Teleosts.</title>
        <authorList>
            <person name="Pickett B.D."/>
        </authorList>
    </citation>
    <scope>NUCLEOTIDE SEQUENCE</scope>
    <source>
        <strain evidence="3">HI-2016</strain>
    </source>
</reference>
<organism evidence="3 4">
    <name type="scientific">Albula glossodonta</name>
    <name type="common">roundjaw bonefish</name>
    <dbReference type="NCBI Taxonomy" id="121402"/>
    <lineage>
        <taxon>Eukaryota</taxon>
        <taxon>Metazoa</taxon>
        <taxon>Chordata</taxon>
        <taxon>Craniata</taxon>
        <taxon>Vertebrata</taxon>
        <taxon>Euteleostomi</taxon>
        <taxon>Actinopterygii</taxon>
        <taxon>Neopterygii</taxon>
        <taxon>Teleostei</taxon>
        <taxon>Albuliformes</taxon>
        <taxon>Albulidae</taxon>
        <taxon>Albula</taxon>
    </lineage>
</organism>
<feature type="compositionally biased region" description="Polar residues" evidence="2">
    <location>
        <begin position="953"/>
        <end position="969"/>
    </location>
</feature>
<feature type="region of interest" description="Disordered" evidence="2">
    <location>
        <begin position="853"/>
        <end position="908"/>
    </location>
</feature>
<feature type="coiled-coil region" evidence="1">
    <location>
        <begin position="346"/>
        <end position="570"/>
    </location>
</feature>
<evidence type="ECO:0000256" key="1">
    <source>
        <dbReference type="SAM" id="Coils"/>
    </source>
</evidence>
<feature type="region of interest" description="Disordered" evidence="2">
    <location>
        <begin position="648"/>
        <end position="706"/>
    </location>
</feature>
<evidence type="ECO:0000313" key="4">
    <source>
        <dbReference type="Proteomes" id="UP000824540"/>
    </source>
</evidence>
<feature type="compositionally biased region" description="Basic and acidic residues" evidence="2">
    <location>
        <begin position="108"/>
        <end position="127"/>
    </location>
</feature>
<dbReference type="GO" id="GO:0000226">
    <property type="term" value="P:microtubule cytoskeleton organization"/>
    <property type="evidence" value="ECO:0007669"/>
    <property type="project" value="TreeGrafter"/>
</dbReference>
<feature type="region of interest" description="Disordered" evidence="2">
    <location>
        <begin position="921"/>
        <end position="969"/>
    </location>
</feature>
<feature type="compositionally biased region" description="Basic and acidic residues" evidence="2">
    <location>
        <begin position="691"/>
        <end position="706"/>
    </location>
</feature>
<dbReference type="GO" id="GO:0008017">
    <property type="term" value="F:microtubule binding"/>
    <property type="evidence" value="ECO:0007669"/>
    <property type="project" value="TreeGrafter"/>
</dbReference>
<dbReference type="EMBL" id="JAFBMS010000018">
    <property type="protein sequence ID" value="KAG9345384.1"/>
    <property type="molecule type" value="Genomic_DNA"/>
</dbReference>
<dbReference type="AlphaFoldDB" id="A0A8T2NZ02"/>
<comment type="caution">
    <text evidence="3">The sequence shown here is derived from an EMBL/GenBank/DDBJ whole genome shotgun (WGS) entry which is preliminary data.</text>
</comment>
<feature type="compositionally biased region" description="Basic and acidic residues" evidence="2">
    <location>
        <begin position="877"/>
        <end position="908"/>
    </location>
</feature>
<dbReference type="OrthoDB" id="6108017at2759"/>
<proteinExistence type="predicted"/>
<evidence type="ECO:0008006" key="5">
    <source>
        <dbReference type="Google" id="ProtNLM"/>
    </source>
</evidence>
<feature type="compositionally biased region" description="Basic and acidic residues" evidence="2">
    <location>
        <begin position="666"/>
        <end position="680"/>
    </location>
</feature>